<accession>A0ABT7N2Q9</accession>
<feature type="compositionally biased region" description="Polar residues" evidence="1">
    <location>
        <begin position="1"/>
        <end position="16"/>
    </location>
</feature>
<organism evidence="2 3">
    <name type="scientific">Microbacterium candidum</name>
    <dbReference type="NCBI Taxonomy" id="3041922"/>
    <lineage>
        <taxon>Bacteria</taxon>
        <taxon>Bacillati</taxon>
        <taxon>Actinomycetota</taxon>
        <taxon>Actinomycetes</taxon>
        <taxon>Micrococcales</taxon>
        <taxon>Microbacteriaceae</taxon>
        <taxon>Microbacterium</taxon>
    </lineage>
</organism>
<reference evidence="2 3" key="1">
    <citation type="submission" date="2023-06" db="EMBL/GenBank/DDBJ databases">
        <title>Microbacterium sp. nov., isolated from a waste landfill.</title>
        <authorList>
            <person name="Wen W."/>
        </authorList>
    </citation>
    <scope>NUCLEOTIDE SEQUENCE [LARGE SCALE GENOMIC DNA]</scope>
    <source>
        <strain evidence="2 3">ASV49</strain>
    </source>
</reference>
<comment type="caution">
    <text evidence="2">The sequence shown here is derived from an EMBL/GenBank/DDBJ whole genome shotgun (WGS) entry which is preliminary data.</text>
</comment>
<evidence type="ECO:0000256" key="1">
    <source>
        <dbReference type="SAM" id="MobiDB-lite"/>
    </source>
</evidence>
<evidence type="ECO:0000313" key="2">
    <source>
        <dbReference type="EMBL" id="MDL9980977.1"/>
    </source>
</evidence>
<sequence>MEATTCTPGLNTTPAGSSAREAAPTMGSPPATAGSGLLAYFSHAAGALGVEGVREPPSVAGSGVVAAQPAKRRTDIETSEKDSLCFGDMATRFL</sequence>
<proteinExistence type="predicted"/>
<dbReference type="Proteomes" id="UP001235064">
    <property type="component" value="Unassembled WGS sequence"/>
</dbReference>
<evidence type="ECO:0000313" key="3">
    <source>
        <dbReference type="Proteomes" id="UP001235064"/>
    </source>
</evidence>
<protein>
    <submittedName>
        <fullName evidence="2">Uncharacterized protein</fullName>
    </submittedName>
</protein>
<gene>
    <name evidence="2" type="ORF">QSV35_16695</name>
</gene>
<dbReference type="RefSeq" id="WP_286289959.1">
    <property type="nucleotide sequence ID" value="NZ_JASXSZ010000006.1"/>
</dbReference>
<dbReference type="EMBL" id="JASXSZ010000006">
    <property type="protein sequence ID" value="MDL9980977.1"/>
    <property type="molecule type" value="Genomic_DNA"/>
</dbReference>
<feature type="region of interest" description="Disordered" evidence="1">
    <location>
        <begin position="53"/>
        <end position="80"/>
    </location>
</feature>
<name>A0ABT7N2Q9_9MICO</name>
<keyword evidence="3" id="KW-1185">Reference proteome</keyword>
<feature type="region of interest" description="Disordered" evidence="1">
    <location>
        <begin position="1"/>
        <end position="31"/>
    </location>
</feature>